<keyword evidence="16" id="KW-1185">Reference proteome</keyword>
<evidence type="ECO:0000313" key="16">
    <source>
        <dbReference type="Proteomes" id="UP000015480"/>
    </source>
</evidence>
<dbReference type="PANTHER" id="PTHR30529:SF7">
    <property type="entry name" value="CYTOCHROME B561 BACTERIAL_NI-HYDROGENASE DOMAIN-CONTAINING PROTEIN"/>
    <property type="match status" value="1"/>
</dbReference>
<evidence type="ECO:0000256" key="12">
    <source>
        <dbReference type="ARBA" id="ARBA00037975"/>
    </source>
</evidence>
<dbReference type="InterPro" id="IPR016174">
    <property type="entry name" value="Di-haem_cyt_TM"/>
</dbReference>
<feature type="transmembrane region" description="Helical" evidence="13">
    <location>
        <begin position="140"/>
        <end position="163"/>
    </location>
</feature>
<dbReference type="PATRIC" id="fig|1367847.3.peg.4536"/>
<evidence type="ECO:0000256" key="2">
    <source>
        <dbReference type="ARBA" id="ARBA00004651"/>
    </source>
</evidence>
<keyword evidence="10" id="KW-0408">Iron</keyword>
<accession>S5YJC5</accession>
<evidence type="ECO:0000256" key="5">
    <source>
        <dbReference type="ARBA" id="ARBA00022617"/>
    </source>
</evidence>
<dbReference type="Proteomes" id="UP000015480">
    <property type="component" value="Plasmid pAMI8"/>
</dbReference>
<keyword evidence="9 13" id="KW-1133">Transmembrane helix</keyword>
<dbReference type="SUPFAM" id="SSF81342">
    <property type="entry name" value="Transmembrane di-heme cytochromes"/>
    <property type="match status" value="1"/>
</dbReference>
<dbReference type="PANTHER" id="PTHR30529">
    <property type="entry name" value="CYTOCHROME B561"/>
    <property type="match status" value="1"/>
</dbReference>
<comment type="cofactor">
    <cofactor evidence="1">
        <name>heme b</name>
        <dbReference type="ChEBI" id="CHEBI:60344"/>
    </cofactor>
</comment>
<dbReference type="GO" id="GO:0020037">
    <property type="term" value="F:heme binding"/>
    <property type="evidence" value="ECO:0007669"/>
    <property type="project" value="TreeGrafter"/>
</dbReference>
<evidence type="ECO:0000256" key="4">
    <source>
        <dbReference type="ARBA" id="ARBA00022475"/>
    </source>
</evidence>
<evidence type="ECO:0000256" key="7">
    <source>
        <dbReference type="ARBA" id="ARBA00022723"/>
    </source>
</evidence>
<dbReference type="GO" id="GO:0005886">
    <property type="term" value="C:plasma membrane"/>
    <property type="evidence" value="ECO:0007669"/>
    <property type="project" value="UniProtKB-SubCell"/>
</dbReference>
<comment type="similarity">
    <text evidence="12">Belongs to the cytochrome b561 family.</text>
</comment>
<reference evidence="15 16" key="1">
    <citation type="journal article" date="2014" name="BMC Genomics">
        <title>Architecture and functions of a multipartite genome of the methylotrophic bacterium Paracoccus aminophilus JCM 7686, containing primary and secondary chromids.</title>
        <authorList>
            <person name="Dziewit L."/>
            <person name="Czarnecki J."/>
            <person name="Wibberg D."/>
            <person name="Radlinska M."/>
            <person name="Mrozek P."/>
            <person name="Szymczak M."/>
            <person name="Schluter A."/>
            <person name="Puhler A."/>
            <person name="Bartosik D."/>
        </authorList>
    </citation>
    <scope>NUCLEOTIDE SEQUENCE [LARGE SCALE GENOMIC DNA]</scope>
    <source>
        <strain evidence="15">JCM 7686</strain>
        <plasmid evidence="16">Plasmid pAMI8</plasmid>
    </source>
</reference>
<evidence type="ECO:0000256" key="3">
    <source>
        <dbReference type="ARBA" id="ARBA00022448"/>
    </source>
</evidence>
<evidence type="ECO:0000256" key="1">
    <source>
        <dbReference type="ARBA" id="ARBA00001970"/>
    </source>
</evidence>
<dbReference type="KEGG" id="pami:JCM7686_pAMI8p057"/>
<evidence type="ECO:0000256" key="11">
    <source>
        <dbReference type="ARBA" id="ARBA00023136"/>
    </source>
</evidence>
<organism evidence="15 16">
    <name type="scientific">Paracoccus aminophilus JCM 7686</name>
    <dbReference type="NCBI Taxonomy" id="1367847"/>
    <lineage>
        <taxon>Bacteria</taxon>
        <taxon>Pseudomonadati</taxon>
        <taxon>Pseudomonadota</taxon>
        <taxon>Alphaproteobacteria</taxon>
        <taxon>Rhodobacterales</taxon>
        <taxon>Paracoccaceae</taxon>
        <taxon>Paracoccus</taxon>
    </lineage>
</organism>
<dbReference type="InterPro" id="IPR011577">
    <property type="entry name" value="Cyt_b561_bac/Ni-Hgenase"/>
</dbReference>
<evidence type="ECO:0000256" key="13">
    <source>
        <dbReference type="SAM" id="Phobius"/>
    </source>
</evidence>
<evidence type="ECO:0000256" key="8">
    <source>
        <dbReference type="ARBA" id="ARBA00022982"/>
    </source>
</evidence>
<evidence type="ECO:0000313" key="15">
    <source>
        <dbReference type="EMBL" id="AGT11558.1"/>
    </source>
</evidence>
<keyword evidence="7" id="KW-0479">Metal-binding</keyword>
<name>S5YJC5_PARAH</name>
<keyword evidence="5" id="KW-0349">Heme</keyword>
<dbReference type="GO" id="GO:0046872">
    <property type="term" value="F:metal ion binding"/>
    <property type="evidence" value="ECO:0007669"/>
    <property type="project" value="UniProtKB-KW"/>
</dbReference>
<protein>
    <submittedName>
        <fullName evidence="15">Cytochrome B561</fullName>
    </submittedName>
</protein>
<feature type="domain" description="Cytochrome b561 bacterial/Ni-hydrogenase" evidence="14">
    <location>
        <begin position="20"/>
        <end position="173"/>
    </location>
</feature>
<geneLocation type="plasmid" evidence="15 16">
    <name>pAMI8</name>
</geneLocation>
<dbReference type="EMBL" id="CP006655">
    <property type="protein sequence ID" value="AGT11558.1"/>
    <property type="molecule type" value="Genomic_DNA"/>
</dbReference>
<proteinExistence type="inferred from homology"/>
<evidence type="ECO:0000259" key="14">
    <source>
        <dbReference type="Pfam" id="PF01292"/>
    </source>
</evidence>
<feature type="transmembrane region" description="Helical" evidence="13">
    <location>
        <begin position="20"/>
        <end position="39"/>
    </location>
</feature>
<keyword evidence="4" id="KW-1003">Cell membrane</keyword>
<keyword evidence="3" id="KW-0813">Transport</keyword>
<comment type="subcellular location">
    <subcellularLocation>
        <location evidence="2">Cell membrane</location>
        <topology evidence="2">Multi-pass membrane protein</topology>
    </subcellularLocation>
</comment>
<keyword evidence="11 13" id="KW-0472">Membrane</keyword>
<keyword evidence="6 13" id="KW-0812">Transmembrane</keyword>
<dbReference type="HOGENOM" id="CLU_095321_2_1_5"/>
<evidence type="ECO:0000256" key="6">
    <source>
        <dbReference type="ARBA" id="ARBA00022692"/>
    </source>
</evidence>
<evidence type="ECO:0000256" key="9">
    <source>
        <dbReference type="ARBA" id="ARBA00022989"/>
    </source>
</evidence>
<keyword evidence="15" id="KW-0614">Plasmid</keyword>
<sequence>MPRPAASQINGQTMKQTTGYSATQIGLHWIVAVLVAGQYMFKDGISSAWDAYSEGQEIAFSPLVFAHVAGGMLILAFVLWRLVLRLTRGVPPAPENEPAPLKTLSHVAHWGFYVLLAAMAVTGAMAWFGDIAAGAEAHNVVKIALLALIVLHVLAVLFHRIVLKNNLMLRMIRPAD</sequence>
<evidence type="ECO:0000256" key="10">
    <source>
        <dbReference type="ARBA" id="ARBA00023004"/>
    </source>
</evidence>
<dbReference type="Pfam" id="PF01292">
    <property type="entry name" value="Ni_hydr_CYTB"/>
    <property type="match status" value="1"/>
</dbReference>
<dbReference type="AlphaFoldDB" id="S5YJC5"/>
<keyword evidence="8" id="KW-0249">Electron transport</keyword>
<dbReference type="InterPro" id="IPR052168">
    <property type="entry name" value="Cytochrome_b561_oxidase"/>
</dbReference>
<dbReference type="GO" id="GO:0009055">
    <property type="term" value="F:electron transfer activity"/>
    <property type="evidence" value="ECO:0007669"/>
    <property type="project" value="InterPro"/>
</dbReference>
<feature type="transmembrane region" description="Helical" evidence="13">
    <location>
        <begin position="110"/>
        <end position="128"/>
    </location>
</feature>
<feature type="transmembrane region" description="Helical" evidence="13">
    <location>
        <begin position="59"/>
        <end position="80"/>
    </location>
</feature>
<gene>
    <name evidence="15" type="ORF">JCM7686_pAMI8p057</name>
</gene>
<dbReference type="GO" id="GO:0022904">
    <property type="term" value="P:respiratory electron transport chain"/>
    <property type="evidence" value="ECO:0007669"/>
    <property type="project" value="InterPro"/>
</dbReference>